<sequence length="187" mass="21745">MIAIYDRCSQFFFYTPSSYSKTLMFEFTLDLQPSNKFVNKIPFSYVERPFGCWNNNVRDGCLGMDEILEGFVEVVASGCIKKLCSQQMDVYMIKGKPTFLEAITLVNSSTYLLLILKETYSWTECPSIPTAFYYFAAGTLAYVFILATNVWKELIRNRAIRLAFLFVDVNGKFDGRGCRIWYMYQYK</sequence>
<organism evidence="2 3">
    <name type="scientific">Monilinia laxa</name>
    <name type="common">Brown rot fungus</name>
    <name type="synonym">Sclerotinia laxa</name>
    <dbReference type="NCBI Taxonomy" id="61186"/>
    <lineage>
        <taxon>Eukaryota</taxon>
        <taxon>Fungi</taxon>
        <taxon>Dikarya</taxon>
        <taxon>Ascomycota</taxon>
        <taxon>Pezizomycotina</taxon>
        <taxon>Leotiomycetes</taxon>
        <taxon>Helotiales</taxon>
        <taxon>Sclerotiniaceae</taxon>
        <taxon>Monilinia</taxon>
    </lineage>
</organism>
<keyword evidence="1" id="KW-0812">Transmembrane</keyword>
<dbReference type="Proteomes" id="UP000326757">
    <property type="component" value="Unassembled WGS sequence"/>
</dbReference>
<evidence type="ECO:0000313" key="3">
    <source>
        <dbReference type="Proteomes" id="UP000326757"/>
    </source>
</evidence>
<feature type="transmembrane region" description="Helical" evidence="1">
    <location>
        <begin position="131"/>
        <end position="151"/>
    </location>
</feature>
<name>A0A5N6K9U2_MONLA</name>
<keyword evidence="1" id="KW-0472">Membrane</keyword>
<dbReference type="EMBL" id="VIGI01000006">
    <property type="protein sequence ID" value="KAB8299231.1"/>
    <property type="molecule type" value="Genomic_DNA"/>
</dbReference>
<dbReference type="AlphaFoldDB" id="A0A5N6K9U2"/>
<proteinExistence type="predicted"/>
<accession>A0A5N6K9U2</accession>
<gene>
    <name evidence="2" type="ORF">EYC80_001322</name>
</gene>
<evidence type="ECO:0000313" key="2">
    <source>
        <dbReference type="EMBL" id="KAB8299231.1"/>
    </source>
</evidence>
<keyword evidence="1" id="KW-1133">Transmembrane helix</keyword>
<reference evidence="2 3" key="1">
    <citation type="submission" date="2019-06" db="EMBL/GenBank/DDBJ databases">
        <title>Genome Sequence of the Brown Rot Fungal Pathogen Monilinia laxa.</title>
        <authorList>
            <person name="De Miccolis Angelini R.M."/>
            <person name="Landi L."/>
            <person name="Abate D."/>
            <person name="Pollastro S."/>
            <person name="Romanazzi G."/>
            <person name="Faretra F."/>
        </authorList>
    </citation>
    <scope>NUCLEOTIDE SEQUENCE [LARGE SCALE GENOMIC DNA]</scope>
    <source>
        <strain evidence="2 3">Mlax316</strain>
    </source>
</reference>
<comment type="caution">
    <text evidence="2">The sequence shown here is derived from an EMBL/GenBank/DDBJ whole genome shotgun (WGS) entry which is preliminary data.</text>
</comment>
<protein>
    <submittedName>
        <fullName evidence="2">Uncharacterized protein</fullName>
    </submittedName>
</protein>
<keyword evidence="3" id="KW-1185">Reference proteome</keyword>
<evidence type="ECO:0000256" key="1">
    <source>
        <dbReference type="SAM" id="Phobius"/>
    </source>
</evidence>
<feature type="transmembrane region" description="Helical" evidence="1">
    <location>
        <begin position="98"/>
        <end position="116"/>
    </location>
</feature>